<evidence type="ECO:0000256" key="1">
    <source>
        <dbReference type="SAM" id="MobiDB-lite"/>
    </source>
</evidence>
<comment type="caution">
    <text evidence="2">The sequence shown here is derived from an EMBL/GenBank/DDBJ whole genome shotgun (WGS) entry which is preliminary data.</text>
</comment>
<feature type="non-terminal residue" evidence="2">
    <location>
        <position position="84"/>
    </location>
</feature>
<dbReference type="EMBL" id="BKCJ011354143">
    <property type="protein sequence ID" value="GFD24661.1"/>
    <property type="molecule type" value="Genomic_DNA"/>
</dbReference>
<accession>A0A699UT03</accession>
<name>A0A699UT03_TANCI</name>
<organism evidence="2">
    <name type="scientific">Tanacetum cinerariifolium</name>
    <name type="common">Dalmatian daisy</name>
    <name type="synonym">Chrysanthemum cinerariifolium</name>
    <dbReference type="NCBI Taxonomy" id="118510"/>
    <lineage>
        <taxon>Eukaryota</taxon>
        <taxon>Viridiplantae</taxon>
        <taxon>Streptophyta</taxon>
        <taxon>Embryophyta</taxon>
        <taxon>Tracheophyta</taxon>
        <taxon>Spermatophyta</taxon>
        <taxon>Magnoliopsida</taxon>
        <taxon>eudicotyledons</taxon>
        <taxon>Gunneridae</taxon>
        <taxon>Pentapetalae</taxon>
        <taxon>asterids</taxon>
        <taxon>campanulids</taxon>
        <taxon>Asterales</taxon>
        <taxon>Asteraceae</taxon>
        <taxon>Asteroideae</taxon>
        <taxon>Anthemideae</taxon>
        <taxon>Anthemidinae</taxon>
        <taxon>Tanacetum</taxon>
    </lineage>
</organism>
<proteinExistence type="predicted"/>
<protein>
    <submittedName>
        <fullName evidence="2">Uncharacterized protein</fullName>
    </submittedName>
</protein>
<sequence length="84" mass="8854">ASVNHSKFPLNKVSAAAPPKSHSVLTTAVRIGNPQQALKDKGVIDSECLRNMTGNMPYLSDFKEHNGGYVSFGGNPKGGKISGK</sequence>
<dbReference type="AlphaFoldDB" id="A0A699UT03"/>
<feature type="non-terminal residue" evidence="2">
    <location>
        <position position="1"/>
    </location>
</feature>
<reference evidence="2" key="1">
    <citation type="journal article" date="2019" name="Sci. Rep.">
        <title>Draft genome of Tanacetum cinerariifolium, the natural source of mosquito coil.</title>
        <authorList>
            <person name="Yamashiro T."/>
            <person name="Shiraishi A."/>
            <person name="Satake H."/>
            <person name="Nakayama K."/>
        </authorList>
    </citation>
    <scope>NUCLEOTIDE SEQUENCE</scope>
</reference>
<gene>
    <name evidence="2" type="ORF">Tci_896630</name>
</gene>
<feature type="region of interest" description="Disordered" evidence="1">
    <location>
        <begin position="1"/>
        <end position="21"/>
    </location>
</feature>
<evidence type="ECO:0000313" key="2">
    <source>
        <dbReference type="EMBL" id="GFD24661.1"/>
    </source>
</evidence>